<reference evidence="1 2" key="1">
    <citation type="journal article" date="2019" name="Anaerobe">
        <title>Brachyspira catarrhinii sp. nov., an anaerobic intestinal spirochaete isolated from vervet monkeys may have been misidentified as Brachyspira aalborgi in previous studies.</title>
        <authorList>
            <person name="Phillips N.D."/>
            <person name="La T."/>
            <person name="Hampson D.J."/>
        </authorList>
    </citation>
    <scope>NUCLEOTIDE SEQUENCE [LARGE SCALE GENOMIC DNA]</scope>
    <source>
        <strain evidence="1 2">Z12</strain>
    </source>
</reference>
<evidence type="ECO:0000313" key="2">
    <source>
        <dbReference type="Proteomes" id="UP000310168"/>
    </source>
</evidence>
<evidence type="ECO:0000313" key="1">
    <source>
        <dbReference type="EMBL" id="TKZ35580.1"/>
    </source>
</evidence>
<dbReference type="Gene3D" id="3.40.50.10610">
    <property type="entry name" value="ABC-type transport auxiliary lipoprotein component"/>
    <property type="match status" value="1"/>
</dbReference>
<sequence>MFKKFLITSFILIANIPFVYSKDEPITFACLPPEGTMDAKEMVSYISSVEGAFFKEGLNVADRKRLERLIKEMESQEASDTDDETDATIKAGKAMKVDYLIGVTIDNWEEEKLDTYSMNRDRKKDVLKLKEEYILIYETVRINIRVIEVETSMVIAQGSAEDSSVKTRFRKMDTPDKLAKKVVNKVMKDVKKQLRKKK</sequence>
<dbReference type="EMBL" id="SJDU01000080">
    <property type="protein sequence ID" value="TKZ35580.1"/>
    <property type="molecule type" value="Genomic_DNA"/>
</dbReference>
<accession>A0ABY2TS57</accession>
<dbReference type="Proteomes" id="UP000310168">
    <property type="component" value="Unassembled WGS sequence"/>
</dbReference>
<organism evidence="1 2">
    <name type="scientific">Brachyspira catarrhinii</name>
    <dbReference type="NCBI Taxonomy" id="2528966"/>
    <lineage>
        <taxon>Bacteria</taxon>
        <taxon>Pseudomonadati</taxon>
        <taxon>Spirochaetota</taxon>
        <taxon>Spirochaetia</taxon>
        <taxon>Brachyspirales</taxon>
        <taxon>Brachyspiraceae</taxon>
        <taxon>Brachyspira</taxon>
    </lineage>
</organism>
<protein>
    <recommendedName>
        <fullName evidence="3">Penicillin-binding protein activator LpoB</fullName>
    </recommendedName>
</protein>
<gene>
    <name evidence="1" type="ORF">EZH24_04525</name>
</gene>
<evidence type="ECO:0008006" key="3">
    <source>
        <dbReference type="Google" id="ProtNLM"/>
    </source>
</evidence>
<proteinExistence type="predicted"/>
<comment type="caution">
    <text evidence="1">The sequence shown here is derived from an EMBL/GenBank/DDBJ whole genome shotgun (WGS) entry which is preliminary data.</text>
</comment>
<name>A0ABY2TS57_9SPIR</name>
<dbReference type="RefSeq" id="WP_137997930.1">
    <property type="nucleotide sequence ID" value="NZ_SJDU01000080.1"/>
</dbReference>
<keyword evidence="2" id="KW-1185">Reference proteome</keyword>